<dbReference type="EMBL" id="VSSQ01000097">
    <property type="protein sequence ID" value="MPL76389.1"/>
    <property type="molecule type" value="Genomic_DNA"/>
</dbReference>
<reference evidence="1" key="1">
    <citation type="submission" date="2019-08" db="EMBL/GenBank/DDBJ databases">
        <authorList>
            <person name="Kucharzyk K."/>
            <person name="Murdoch R.W."/>
            <person name="Higgins S."/>
            <person name="Loffler F."/>
        </authorList>
    </citation>
    <scope>NUCLEOTIDE SEQUENCE</scope>
</reference>
<evidence type="ECO:0008006" key="2">
    <source>
        <dbReference type="Google" id="ProtNLM"/>
    </source>
</evidence>
<accession>A0A644UC10</accession>
<sequence>MLVNCVIGGGETVLKISKSDVITLACEALNKGQLEESKEIIKVRYSFDMVETKKRNFSRTKLLQIFIRDGFIDRYSGEKLIFPGALRVLSELMPEEFPYQEHWKMSECHIAWWQLFPTIDHKVPIARGGDNDNENLVCTSMLRNSAKGNFLLEELKWELLPSGNYSEWDGLMYWFVQYVDANRDLLECGYIKDWYKVVKNLKI</sequence>
<dbReference type="AlphaFoldDB" id="A0A644UC10"/>
<dbReference type="CDD" id="cd00085">
    <property type="entry name" value="HNHc"/>
    <property type="match status" value="1"/>
</dbReference>
<name>A0A644UC10_9ZZZZ</name>
<proteinExistence type="predicted"/>
<evidence type="ECO:0000313" key="1">
    <source>
        <dbReference type="EMBL" id="MPL76389.1"/>
    </source>
</evidence>
<organism evidence="1">
    <name type="scientific">bioreactor metagenome</name>
    <dbReference type="NCBI Taxonomy" id="1076179"/>
    <lineage>
        <taxon>unclassified sequences</taxon>
        <taxon>metagenomes</taxon>
        <taxon>ecological metagenomes</taxon>
    </lineage>
</organism>
<comment type="caution">
    <text evidence="1">The sequence shown here is derived from an EMBL/GenBank/DDBJ whole genome shotgun (WGS) entry which is preliminary data.</text>
</comment>
<protein>
    <recommendedName>
        <fullName evidence="2">HNH nuclease domain-containing protein</fullName>
    </recommendedName>
</protein>
<dbReference type="Gene3D" id="1.10.30.50">
    <property type="match status" value="1"/>
</dbReference>
<dbReference type="InterPro" id="IPR003615">
    <property type="entry name" value="HNH_nuc"/>
</dbReference>
<gene>
    <name evidence="1" type="ORF">SDC9_22234</name>
</gene>